<reference evidence="1" key="1">
    <citation type="submission" date="2022-10" db="EMBL/GenBank/DDBJ databases">
        <title>Culturing micro-colonial fungi from biological soil crusts in the Mojave desert and describing Neophaeococcomyces mojavensis, and introducing the new genera and species Taxawa tesnikishii.</title>
        <authorList>
            <person name="Kurbessoian T."/>
            <person name="Stajich J.E."/>
        </authorList>
    </citation>
    <scope>NUCLEOTIDE SEQUENCE</scope>
    <source>
        <strain evidence="1">JES_112</strain>
    </source>
</reference>
<sequence>MAAVASDRTAQYGYTGLAPAGSQAEYQSQPHNLGLPQGLARNNASDGGPIAPLNTNQAKLSSSPRPGLPPVKTPLAITPTYIRHSSIETTLILTRKLPTKYTVITKEREPIFHIDTEELSVHNTKTVYDAKLDTMQFQIKERQSTSETQMYVKLHDSDARVMNVGKEKQGMYLGTFDNVAIVGRGGKLVGIGEECIYVKDDKTEGWGTTGQSIIRNKANDQVIAIVNRANGNTVPEYTVTIAPCVDMALILAFCVSMDLKWKEMEKSDAESVAHGLDIVSSIMQIAGGGG</sequence>
<dbReference type="Proteomes" id="UP001172386">
    <property type="component" value="Unassembled WGS sequence"/>
</dbReference>
<proteinExistence type="predicted"/>
<name>A0ACC3A3K1_9EURO</name>
<organism evidence="1 2">
    <name type="scientific">Neophaeococcomyces mojaviensis</name>
    <dbReference type="NCBI Taxonomy" id="3383035"/>
    <lineage>
        <taxon>Eukaryota</taxon>
        <taxon>Fungi</taxon>
        <taxon>Dikarya</taxon>
        <taxon>Ascomycota</taxon>
        <taxon>Pezizomycotina</taxon>
        <taxon>Eurotiomycetes</taxon>
        <taxon>Chaetothyriomycetidae</taxon>
        <taxon>Chaetothyriales</taxon>
        <taxon>Chaetothyriales incertae sedis</taxon>
        <taxon>Neophaeococcomyces</taxon>
    </lineage>
</organism>
<evidence type="ECO:0000313" key="2">
    <source>
        <dbReference type="Proteomes" id="UP001172386"/>
    </source>
</evidence>
<protein>
    <submittedName>
        <fullName evidence="1">Uncharacterized protein</fullName>
    </submittedName>
</protein>
<keyword evidence="2" id="KW-1185">Reference proteome</keyword>
<dbReference type="EMBL" id="JAPDRQ010000116">
    <property type="protein sequence ID" value="KAJ9654602.1"/>
    <property type="molecule type" value="Genomic_DNA"/>
</dbReference>
<comment type="caution">
    <text evidence="1">The sequence shown here is derived from an EMBL/GenBank/DDBJ whole genome shotgun (WGS) entry which is preliminary data.</text>
</comment>
<evidence type="ECO:0000313" key="1">
    <source>
        <dbReference type="EMBL" id="KAJ9654602.1"/>
    </source>
</evidence>
<gene>
    <name evidence="1" type="ORF">H2198_006348</name>
</gene>
<accession>A0ACC3A3K1</accession>